<evidence type="ECO:0008006" key="2">
    <source>
        <dbReference type="Google" id="ProtNLM"/>
    </source>
</evidence>
<proteinExistence type="predicted"/>
<name>A0A0F9GAC4_9ZZZZ</name>
<comment type="caution">
    <text evidence="1">The sequence shown here is derived from an EMBL/GenBank/DDBJ whole genome shotgun (WGS) entry which is preliminary data.</text>
</comment>
<accession>A0A0F9GAC4</accession>
<gene>
    <name evidence="1" type="ORF">LCGC14_1852000</name>
</gene>
<protein>
    <recommendedName>
        <fullName evidence="2">PARP-type domain-containing protein</fullName>
    </recommendedName>
</protein>
<dbReference type="AlphaFoldDB" id="A0A0F9GAC4"/>
<reference evidence="1" key="1">
    <citation type="journal article" date="2015" name="Nature">
        <title>Complex archaea that bridge the gap between prokaryotes and eukaryotes.</title>
        <authorList>
            <person name="Spang A."/>
            <person name="Saw J.H."/>
            <person name="Jorgensen S.L."/>
            <person name="Zaremba-Niedzwiedzka K."/>
            <person name="Martijn J."/>
            <person name="Lind A.E."/>
            <person name="van Eijk R."/>
            <person name="Schleper C."/>
            <person name="Guy L."/>
            <person name="Ettema T.J."/>
        </authorList>
    </citation>
    <scope>NUCLEOTIDE SEQUENCE</scope>
</reference>
<organism evidence="1">
    <name type="scientific">marine sediment metagenome</name>
    <dbReference type="NCBI Taxonomy" id="412755"/>
    <lineage>
        <taxon>unclassified sequences</taxon>
        <taxon>metagenomes</taxon>
        <taxon>ecological metagenomes</taxon>
    </lineage>
</organism>
<sequence length="139" mass="16252">MNVWITRVKRRAKCKYEACEKSILVDEFMVVCSYFMNAKGKRWLMKMYFHPQCWITRAVEELKTRVTVETRGRKRAVLSDKKRSTRVKILMRHASVNQRIGMEMGKISVNTEKVGRLVDKLDALAVEIKPFGGVPKSWN</sequence>
<dbReference type="EMBL" id="LAZR01018614">
    <property type="protein sequence ID" value="KKL95698.1"/>
    <property type="molecule type" value="Genomic_DNA"/>
</dbReference>
<evidence type="ECO:0000313" key="1">
    <source>
        <dbReference type="EMBL" id="KKL95698.1"/>
    </source>
</evidence>